<evidence type="ECO:0000313" key="2">
    <source>
        <dbReference type="Proteomes" id="UP000184139"/>
    </source>
</evidence>
<sequence>MSEKQERESDIDTMRLDDVTSTIRLSRMKGRMCCLVIALTVLLSTPVLADQHTDPSGINRGWRQDLWDFVKGEQAPSAVYAGMWSRHVVNSDDDYRSNHELLGLCYRGMFVGTFRNSHDNRGWGAGVQRDVYRGSVRDATWRFGYRAGIVYGYEELSLFDTKLFPFVQTYADLSYKQGGVELSWAGSTVLIGFFWRI</sequence>
<keyword evidence="2" id="KW-1185">Reference proteome</keyword>
<dbReference type="RefSeq" id="WP_073377831.1">
    <property type="nucleotide sequence ID" value="NZ_FQXS01000023.1"/>
</dbReference>
<accession>A0A1M5XUV2</accession>
<proteinExistence type="predicted"/>
<name>A0A1M5XUV2_9BACT</name>
<organism evidence="1 2">
    <name type="scientific">Desulfofustis glycolicus DSM 9705</name>
    <dbReference type="NCBI Taxonomy" id="1121409"/>
    <lineage>
        <taxon>Bacteria</taxon>
        <taxon>Pseudomonadati</taxon>
        <taxon>Thermodesulfobacteriota</taxon>
        <taxon>Desulfobulbia</taxon>
        <taxon>Desulfobulbales</taxon>
        <taxon>Desulfocapsaceae</taxon>
        <taxon>Desulfofustis</taxon>
    </lineage>
</organism>
<evidence type="ECO:0000313" key="1">
    <source>
        <dbReference type="EMBL" id="SHI03577.1"/>
    </source>
</evidence>
<protein>
    <submittedName>
        <fullName evidence="1">Uncharacterized protein</fullName>
    </submittedName>
</protein>
<reference evidence="1 2" key="1">
    <citation type="submission" date="2016-11" db="EMBL/GenBank/DDBJ databases">
        <authorList>
            <person name="Jaros S."/>
            <person name="Januszkiewicz K."/>
            <person name="Wedrychowicz H."/>
        </authorList>
    </citation>
    <scope>NUCLEOTIDE SEQUENCE [LARGE SCALE GENOMIC DNA]</scope>
    <source>
        <strain evidence="1 2">DSM 9705</strain>
    </source>
</reference>
<dbReference type="OrthoDB" id="6197833at2"/>
<dbReference type="AlphaFoldDB" id="A0A1M5XUV2"/>
<gene>
    <name evidence="1" type="ORF">SAMN02745124_03378</name>
</gene>
<dbReference type="EMBL" id="FQXS01000023">
    <property type="protein sequence ID" value="SHI03577.1"/>
    <property type="molecule type" value="Genomic_DNA"/>
</dbReference>
<dbReference type="Proteomes" id="UP000184139">
    <property type="component" value="Unassembled WGS sequence"/>
</dbReference>